<feature type="domain" description="PhoU" evidence="8">
    <location>
        <begin position="19"/>
        <end position="104"/>
    </location>
</feature>
<dbReference type="FunFam" id="1.20.58.220:FF:000004">
    <property type="entry name" value="Phosphate-specific transport system accessory protein PhoU"/>
    <property type="match status" value="1"/>
</dbReference>
<dbReference type="EMBL" id="JACRSY010000028">
    <property type="protein sequence ID" value="MBC8580773.1"/>
    <property type="molecule type" value="Genomic_DNA"/>
</dbReference>
<organism evidence="9 10">
    <name type="scientific">Zhenhengia yiwuensis</name>
    <dbReference type="NCBI Taxonomy" id="2763666"/>
    <lineage>
        <taxon>Bacteria</taxon>
        <taxon>Bacillati</taxon>
        <taxon>Bacillota</taxon>
        <taxon>Clostridia</taxon>
        <taxon>Lachnospirales</taxon>
        <taxon>Lachnospiraceae</taxon>
        <taxon>Zhenhengia</taxon>
    </lineage>
</organism>
<comment type="subunit">
    <text evidence="3 7">Homodimer.</text>
</comment>
<dbReference type="InterPro" id="IPR026022">
    <property type="entry name" value="PhoU_dom"/>
</dbReference>
<evidence type="ECO:0000256" key="3">
    <source>
        <dbReference type="ARBA" id="ARBA00011738"/>
    </source>
</evidence>
<evidence type="ECO:0000256" key="1">
    <source>
        <dbReference type="ARBA" id="ARBA00004496"/>
    </source>
</evidence>
<dbReference type="Proteomes" id="UP000655830">
    <property type="component" value="Unassembled WGS sequence"/>
</dbReference>
<keyword evidence="10" id="KW-1185">Reference proteome</keyword>
<dbReference type="SUPFAM" id="SSF109755">
    <property type="entry name" value="PhoU-like"/>
    <property type="match status" value="1"/>
</dbReference>
<name>A0A926EMH9_9FIRM</name>
<keyword evidence="6 7" id="KW-0592">Phosphate transport</keyword>
<dbReference type="Pfam" id="PF01895">
    <property type="entry name" value="PhoU"/>
    <property type="match status" value="2"/>
</dbReference>
<feature type="domain" description="PhoU" evidence="8">
    <location>
        <begin position="124"/>
        <end position="208"/>
    </location>
</feature>
<evidence type="ECO:0000256" key="4">
    <source>
        <dbReference type="ARBA" id="ARBA00022448"/>
    </source>
</evidence>
<dbReference type="InterPro" id="IPR038078">
    <property type="entry name" value="PhoU-like_sf"/>
</dbReference>
<comment type="caution">
    <text evidence="9">The sequence shown here is derived from an EMBL/GenBank/DDBJ whole genome shotgun (WGS) entry which is preliminary data.</text>
</comment>
<gene>
    <name evidence="9" type="primary">phoU</name>
    <name evidence="9" type="ORF">H8718_14730</name>
</gene>
<dbReference type="GO" id="GO:0045936">
    <property type="term" value="P:negative regulation of phosphate metabolic process"/>
    <property type="evidence" value="ECO:0007669"/>
    <property type="project" value="InterPro"/>
</dbReference>
<evidence type="ECO:0000259" key="8">
    <source>
        <dbReference type="Pfam" id="PF01895"/>
    </source>
</evidence>
<keyword evidence="5 7" id="KW-0963">Cytoplasm</keyword>
<comment type="function">
    <text evidence="7">Plays a role in the regulation of phosphate uptake.</text>
</comment>
<sequence>MSPRRVFEKELEELRLDVIKMGSEVERLVGEAIEAVTTQNKELAQKIIDNDDKIDAMEIEIEKKCISLIAHQQPIARDLRLIMCILKSVTDMERIGDHCEDICTYSLKLEDGTWDKEVAYKRHIERMAQNVRKMLIKTLDSYVQKDADQIREICSYDDQIDEEFTKIFKEIVLEMSNKQEFAPSGAAYLMIIKYLERIADHTTNIAEWLIYNLTGEYSK</sequence>
<evidence type="ECO:0000256" key="7">
    <source>
        <dbReference type="PIRNR" id="PIRNR003107"/>
    </source>
</evidence>
<protein>
    <recommendedName>
        <fullName evidence="7">Phosphate-specific transport system accessory protein PhoU</fullName>
    </recommendedName>
</protein>
<evidence type="ECO:0000313" key="9">
    <source>
        <dbReference type="EMBL" id="MBC8580773.1"/>
    </source>
</evidence>
<evidence type="ECO:0000256" key="2">
    <source>
        <dbReference type="ARBA" id="ARBA00008107"/>
    </source>
</evidence>
<dbReference type="GO" id="GO:0005737">
    <property type="term" value="C:cytoplasm"/>
    <property type="evidence" value="ECO:0007669"/>
    <property type="project" value="UniProtKB-SubCell"/>
</dbReference>
<dbReference type="Gene3D" id="1.20.58.220">
    <property type="entry name" value="Phosphate transport system protein phou homolog 2, domain 2"/>
    <property type="match status" value="1"/>
</dbReference>
<evidence type="ECO:0000256" key="6">
    <source>
        <dbReference type="ARBA" id="ARBA00022592"/>
    </source>
</evidence>
<dbReference type="PIRSF" id="PIRSF003107">
    <property type="entry name" value="PhoU"/>
    <property type="match status" value="1"/>
</dbReference>
<dbReference type="GO" id="GO:0006817">
    <property type="term" value="P:phosphate ion transport"/>
    <property type="evidence" value="ECO:0007669"/>
    <property type="project" value="UniProtKB-KW"/>
</dbReference>
<dbReference type="PANTHER" id="PTHR42930:SF3">
    <property type="entry name" value="PHOSPHATE-SPECIFIC TRANSPORT SYSTEM ACCESSORY PROTEIN PHOU"/>
    <property type="match status" value="1"/>
</dbReference>
<proteinExistence type="inferred from homology"/>
<keyword evidence="4 7" id="KW-0813">Transport</keyword>
<comment type="subcellular location">
    <subcellularLocation>
        <location evidence="1 7">Cytoplasm</location>
    </subcellularLocation>
</comment>
<dbReference type="NCBIfam" id="TIGR02135">
    <property type="entry name" value="phoU_full"/>
    <property type="match status" value="1"/>
</dbReference>
<reference evidence="9" key="1">
    <citation type="submission" date="2020-08" db="EMBL/GenBank/DDBJ databases">
        <title>Genome public.</title>
        <authorList>
            <person name="Liu C."/>
            <person name="Sun Q."/>
        </authorList>
    </citation>
    <scope>NUCLEOTIDE SEQUENCE</scope>
    <source>
        <strain evidence="9">NSJ-12</strain>
    </source>
</reference>
<evidence type="ECO:0000256" key="5">
    <source>
        <dbReference type="ARBA" id="ARBA00022490"/>
    </source>
</evidence>
<comment type="similarity">
    <text evidence="2 7">Belongs to the PhoU family.</text>
</comment>
<accession>A0A926EMH9</accession>
<dbReference type="GO" id="GO:0030643">
    <property type="term" value="P:intracellular phosphate ion homeostasis"/>
    <property type="evidence" value="ECO:0007669"/>
    <property type="project" value="InterPro"/>
</dbReference>
<dbReference type="InterPro" id="IPR028366">
    <property type="entry name" value="PhoU"/>
</dbReference>
<evidence type="ECO:0000313" key="10">
    <source>
        <dbReference type="Proteomes" id="UP000655830"/>
    </source>
</evidence>
<dbReference type="AlphaFoldDB" id="A0A926EMH9"/>
<dbReference type="PANTHER" id="PTHR42930">
    <property type="entry name" value="PHOSPHATE-SPECIFIC TRANSPORT SYSTEM ACCESSORY PROTEIN PHOU"/>
    <property type="match status" value="1"/>
</dbReference>
<dbReference type="RefSeq" id="WP_177668417.1">
    <property type="nucleotide sequence ID" value="NZ_JACRSY010000028.1"/>
</dbReference>